<comment type="caution">
    <text evidence="1">The sequence shown here is derived from an EMBL/GenBank/DDBJ whole genome shotgun (WGS) entry which is preliminary data.</text>
</comment>
<protein>
    <submittedName>
        <fullName evidence="1">Uncharacterized protein</fullName>
    </submittedName>
</protein>
<gene>
    <name evidence="1" type="ORF">T02_4976</name>
</gene>
<dbReference type="Proteomes" id="UP000054721">
    <property type="component" value="Unassembled WGS sequence"/>
</dbReference>
<sequence>MYNTSGIGERGNISENSHWIISMEALTLSPDVERWFIRMERASMVQYHMDEAMGDVLSVMEVEETDDHDKLKSTLFTVFSNPVSTFIWGPEETDVLSGKHNQVIGIR</sequence>
<organism evidence="1 2">
    <name type="scientific">Trichinella nativa</name>
    <dbReference type="NCBI Taxonomy" id="6335"/>
    <lineage>
        <taxon>Eukaryota</taxon>
        <taxon>Metazoa</taxon>
        <taxon>Ecdysozoa</taxon>
        <taxon>Nematoda</taxon>
        <taxon>Enoplea</taxon>
        <taxon>Dorylaimia</taxon>
        <taxon>Trichinellida</taxon>
        <taxon>Trichinellidae</taxon>
        <taxon>Trichinella</taxon>
    </lineage>
</organism>
<keyword evidence="2" id="KW-1185">Reference proteome</keyword>
<evidence type="ECO:0000313" key="2">
    <source>
        <dbReference type="Proteomes" id="UP000054721"/>
    </source>
</evidence>
<proteinExistence type="predicted"/>
<accession>A0A0V1L1P8</accession>
<name>A0A0V1L1P8_9BILA</name>
<reference evidence="1 2" key="1">
    <citation type="submission" date="2015-05" db="EMBL/GenBank/DDBJ databases">
        <title>Evolution of Trichinella species and genotypes.</title>
        <authorList>
            <person name="Korhonen P.K."/>
            <person name="Edoardo P."/>
            <person name="Giuseppe L.R."/>
            <person name="Gasser R.B."/>
        </authorList>
    </citation>
    <scope>NUCLEOTIDE SEQUENCE [LARGE SCALE GENOMIC DNA]</scope>
    <source>
        <strain evidence="1">ISS10</strain>
    </source>
</reference>
<dbReference type="AlphaFoldDB" id="A0A0V1L1P8"/>
<dbReference type="OrthoDB" id="5920692at2759"/>
<evidence type="ECO:0000313" key="1">
    <source>
        <dbReference type="EMBL" id="KRZ52974.1"/>
    </source>
</evidence>
<dbReference type="EMBL" id="JYDW01000177">
    <property type="protein sequence ID" value="KRZ52974.1"/>
    <property type="molecule type" value="Genomic_DNA"/>
</dbReference>